<feature type="signal peptide" evidence="1">
    <location>
        <begin position="1"/>
        <end position="28"/>
    </location>
</feature>
<evidence type="ECO:0008006" key="4">
    <source>
        <dbReference type="Google" id="ProtNLM"/>
    </source>
</evidence>
<reference evidence="2 3" key="1">
    <citation type="submission" date="2015-07" db="EMBL/GenBank/DDBJ databases">
        <title>Whole genome sequencing of Bosea vaviloviae isolated from cave pool.</title>
        <authorList>
            <person name="Tan N.E.H."/>
            <person name="Lee Y.P."/>
            <person name="Gan H.M."/>
            <person name="Barton H."/>
            <person name="Savka M.A."/>
        </authorList>
    </citation>
    <scope>NUCLEOTIDE SEQUENCE [LARGE SCALE GENOMIC DNA]</scope>
    <source>
        <strain evidence="2 3">SD260</strain>
    </source>
</reference>
<keyword evidence="3" id="KW-1185">Reference proteome</keyword>
<protein>
    <recommendedName>
        <fullName evidence="4">Lipoprotein</fullName>
    </recommendedName>
</protein>
<keyword evidence="1" id="KW-0732">Signal</keyword>
<comment type="caution">
    <text evidence="2">The sequence shown here is derived from an EMBL/GenBank/DDBJ whole genome shotgun (WGS) entry which is preliminary data.</text>
</comment>
<feature type="chain" id="PRO_5005870851" description="Lipoprotein" evidence="1">
    <location>
        <begin position="29"/>
        <end position="105"/>
    </location>
</feature>
<accession>A0A0N1F332</accession>
<dbReference type="PROSITE" id="PS51257">
    <property type="entry name" value="PROKAR_LIPOPROTEIN"/>
    <property type="match status" value="1"/>
</dbReference>
<sequence length="105" mass="11382">MARPPSMPALRRCLPLPILLGLAACTTAGPAPGTPEFAAAQVSRAYDCGVRVDRGRVLARLPREERQRFIAANAAFAVKSYKAPRSCDAYERASIQRDVTALGRR</sequence>
<dbReference type="PATRIC" id="fig|1526658.3.peg.1413"/>
<name>A0A0N1F332_9HYPH</name>
<evidence type="ECO:0000256" key="1">
    <source>
        <dbReference type="SAM" id="SignalP"/>
    </source>
</evidence>
<dbReference type="Proteomes" id="UP000037822">
    <property type="component" value="Unassembled WGS sequence"/>
</dbReference>
<evidence type="ECO:0000313" key="3">
    <source>
        <dbReference type="Proteomes" id="UP000037822"/>
    </source>
</evidence>
<evidence type="ECO:0000313" key="2">
    <source>
        <dbReference type="EMBL" id="KPH79369.1"/>
    </source>
</evidence>
<proteinExistence type="predicted"/>
<organism evidence="2 3">
    <name type="scientific">Bosea vaviloviae</name>
    <dbReference type="NCBI Taxonomy" id="1526658"/>
    <lineage>
        <taxon>Bacteria</taxon>
        <taxon>Pseudomonadati</taxon>
        <taxon>Pseudomonadota</taxon>
        <taxon>Alphaproteobacteria</taxon>
        <taxon>Hyphomicrobiales</taxon>
        <taxon>Boseaceae</taxon>
        <taxon>Bosea</taxon>
    </lineage>
</organism>
<gene>
    <name evidence="2" type="ORF">AE618_18960</name>
</gene>
<dbReference type="EMBL" id="LGSZ01000050">
    <property type="protein sequence ID" value="KPH79369.1"/>
    <property type="molecule type" value="Genomic_DNA"/>
</dbReference>
<dbReference type="AlphaFoldDB" id="A0A0N1F332"/>